<dbReference type="EMBL" id="DLUG01000129">
    <property type="protein sequence ID" value="DAB36466.1"/>
    <property type="molecule type" value="Genomic_DNA"/>
</dbReference>
<dbReference type="PANTHER" id="PTHR35894:SF1">
    <property type="entry name" value="PHOSPHORIBULOKINASE _ URIDINE KINASE FAMILY"/>
    <property type="match status" value="1"/>
</dbReference>
<dbReference type="STRING" id="366522.GCA_001548055_01052"/>
<dbReference type="InterPro" id="IPR052026">
    <property type="entry name" value="ExeA_AAA_ATPase_DNA-bind"/>
</dbReference>
<gene>
    <name evidence="2" type="ORF">CFH80_04720</name>
</gene>
<dbReference type="CDD" id="cd00009">
    <property type="entry name" value="AAA"/>
    <property type="match status" value="1"/>
</dbReference>
<evidence type="ECO:0000259" key="1">
    <source>
        <dbReference type="SMART" id="SM00382"/>
    </source>
</evidence>
<protein>
    <recommendedName>
        <fullName evidence="1">AAA+ ATPase domain-containing protein</fullName>
    </recommendedName>
</protein>
<dbReference type="InterPro" id="IPR027417">
    <property type="entry name" value="P-loop_NTPase"/>
</dbReference>
<evidence type="ECO:0000313" key="3">
    <source>
        <dbReference type="Proteomes" id="UP000231638"/>
    </source>
</evidence>
<dbReference type="GO" id="GO:0016887">
    <property type="term" value="F:ATP hydrolysis activity"/>
    <property type="evidence" value="ECO:0007669"/>
    <property type="project" value="InterPro"/>
</dbReference>
<dbReference type="AlphaFoldDB" id="A0A2D3WDW0"/>
<dbReference type="Pfam" id="PF13401">
    <property type="entry name" value="AAA_22"/>
    <property type="match status" value="1"/>
</dbReference>
<sequence length="266" mass="31077">MREFEAAKELFKDAIDPSFYFDSISAEIARKKLQESIGDESVPLIFIVGDPGVGKSHMMRFMHHATAVRSLTVFIDHPFFEPKDLFKQLYDVRGMEFSPHKTQGEMLEELFEAFVGLRCTIFIDEAQLLNDDQFELIRILGDYKLFQFVLAMHKDEGVRLLRKKQFQTRSKWVIEYGNLDEHEVLRYIHALLMSHSYGDIACMFSKSEAKFITRYTQGNFRTIKKFCYTLMKLLAYAHKNNLAKYRKITRCLLTMTALDIGLIHDA</sequence>
<proteinExistence type="predicted"/>
<dbReference type="SUPFAM" id="SSF52540">
    <property type="entry name" value="P-loop containing nucleoside triphosphate hydrolases"/>
    <property type="match status" value="1"/>
</dbReference>
<feature type="domain" description="AAA+ ATPase" evidence="1">
    <location>
        <begin position="41"/>
        <end position="180"/>
    </location>
</feature>
<evidence type="ECO:0000313" key="2">
    <source>
        <dbReference type="EMBL" id="DAB36466.1"/>
    </source>
</evidence>
<name>A0A2D3WDW0_9BACT</name>
<dbReference type="InterPro" id="IPR003593">
    <property type="entry name" value="AAA+_ATPase"/>
</dbReference>
<dbReference type="InterPro" id="IPR049945">
    <property type="entry name" value="AAA_22"/>
</dbReference>
<accession>A0A2D3WDW0</accession>
<organism evidence="2 3">
    <name type="scientific">Sulfurospirillum cavolei</name>
    <dbReference type="NCBI Taxonomy" id="366522"/>
    <lineage>
        <taxon>Bacteria</taxon>
        <taxon>Pseudomonadati</taxon>
        <taxon>Campylobacterota</taxon>
        <taxon>Epsilonproteobacteria</taxon>
        <taxon>Campylobacterales</taxon>
        <taxon>Sulfurospirillaceae</taxon>
        <taxon>Sulfurospirillum</taxon>
    </lineage>
</organism>
<comment type="caution">
    <text evidence="2">The sequence shown here is derived from an EMBL/GenBank/DDBJ whole genome shotgun (WGS) entry which is preliminary data.</text>
</comment>
<dbReference type="Proteomes" id="UP000231638">
    <property type="component" value="Unassembled WGS sequence"/>
</dbReference>
<dbReference type="SMART" id="SM00382">
    <property type="entry name" value="AAA"/>
    <property type="match status" value="1"/>
</dbReference>
<reference evidence="2 3" key="1">
    <citation type="journal article" date="2017" name="Front. Microbiol.">
        <title>Comparative Genomic Analysis of the Class Epsilonproteobacteria and Proposed Reclassification to Epsilonbacteraeota (phyl. nov.).</title>
        <authorList>
            <person name="Waite D.W."/>
            <person name="Vanwonterghem I."/>
            <person name="Rinke C."/>
            <person name="Parks D.H."/>
            <person name="Zhang Y."/>
            <person name="Takai K."/>
            <person name="Sievert S.M."/>
            <person name="Simon J."/>
            <person name="Campbell B.J."/>
            <person name="Hanson T.E."/>
            <person name="Woyke T."/>
            <person name="Klotz M.G."/>
            <person name="Hugenholtz P."/>
        </authorList>
    </citation>
    <scope>NUCLEOTIDE SEQUENCE [LARGE SCALE GENOMIC DNA]</scope>
    <source>
        <strain evidence="2">UBA11420</strain>
    </source>
</reference>
<dbReference type="Gene3D" id="3.40.50.300">
    <property type="entry name" value="P-loop containing nucleotide triphosphate hydrolases"/>
    <property type="match status" value="1"/>
</dbReference>
<dbReference type="PANTHER" id="PTHR35894">
    <property type="entry name" value="GENERAL SECRETION PATHWAY PROTEIN A-RELATED"/>
    <property type="match status" value="1"/>
</dbReference>